<evidence type="ECO:0000313" key="1">
    <source>
        <dbReference type="EMBL" id="WKK80804.2"/>
    </source>
</evidence>
<dbReference type="Proteomes" id="UP001232019">
    <property type="component" value="Chromosome"/>
</dbReference>
<reference evidence="1" key="1">
    <citation type="submission" date="2023-08" db="EMBL/GenBank/DDBJ databases">
        <title>Comparative genomics and taxonomic characterization of three novel marine species of genus Marivirga.</title>
        <authorList>
            <person name="Muhammad N."/>
            <person name="Kim S.-G."/>
        </authorList>
    </citation>
    <scope>NUCLEOTIDE SEQUENCE</scope>
    <source>
        <strain evidence="1">BKB1-2</strain>
    </source>
</reference>
<gene>
    <name evidence="1" type="ORF">QYS47_27605</name>
</gene>
<organism evidence="1">
    <name type="scientific">Marivirga arenosa</name>
    <dbReference type="NCBI Taxonomy" id="3059076"/>
    <lineage>
        <taxon>Bacteria</taxon>
        <taxon>Pseudomonadati</taxon>
        <taxon>Bacteroidota</taxon>
        <taxon>Cytophagia</taxon>
        <taxon>Cytophagales</taxon>
        <taxon>Marivirgaceae</taxon>
        <taxon>Marivirga</taxon>
    </lineage>
</organism>
<name>A0AA49JA95_9BACT</name>
<dbReference type="EMBL" id="CP129968">
    <property type="protein sequence ID" value="WKK80804.2"/>
    <property type="molecule type" value="Genomic_DNA"/>
</dbReference>
<sequence length="44" mass="5081">MVWEAKFIAALTNWHQSVYHLHGNEVGEDNDEDAVDHFVKILSN</sequence>
<dbReference type="AlphaFoldDB" id="A0AA49JA95"/>
<protein>
    <submittedName>
        <fullName evidence="1">Uncharacterized protein</fullName>
    </submittedName>
</protein>
<proteinExistence type="predicted"/>
<dbReference type="KEGG" id="marp:QYS47_27605"/>
<accession>A0AA49JA95</accession>
<dbReference type="RefSeq" id="WP_322345796.1">
    <property type="nucleotide sequence ID" value="NZ_CP129968.2"/>
</dbReference>